<dbReference type="OrthoDB" id="6349206at2759"/>
<evidence type="ECO:0000256" key="1">
    <source>
        <dbReference type="SAM" id="Phobius"/>
    </source>
</evidence>
<evidence type="ECO:0000313" key="2">
    <source>
        <dbReference type="Proteomes" id="UP001652620"/>
    </source>
</evidence>
<accession>A0A6J0RG69</accession>
<feature type="transmembrane region" description="Helical" evidence="1">
    <location>
        <begin position="85"/>
        <end position="103"/>
    </location>
</feature>
<gene>
    <name evidence="3" type="primary">LOC109579421</name>
</gene>
<dbReference type="RefSeq" id="XP_019845137.2">
    <property type="nucleotide sequence ID" value="XM_019989578.3"/>
</dbReference>
<sequence length="105" mass="11442">MIEIISEHSYTSQAMLVCGTLTGYLIICCTLLLGHLLGAVIDKRIDCLFSIGAIIMFIASGVIVLDRWTNELLQSQDLNALKGAGAFMLITALIFFADTFVIVRS</sequence>
<reference evidence="3" key="1">
    <citation type="submission" date="2025-08" db="UniProtKB">
        <authorList>
            <consortium name="RefSeq"/>
        </authorList>
    </citation>
    <scope>IDENTIFICATION</scope>
    <source>
        <tissue evidence="3">Adult</tissue>
    </source>
</reference>
<dbReference type="GO" id="GO:0019991">
    <property type="term" value="P:septate junction assembly"/>
    <property type="evidence" value="ECO:0007669"/>
    <property type="project" value="InterPro"/>
</dbReference>
<dbReference type="GeneID" id="109579421"/>
<feature type="transmembrane region" description="Helical" evidence="1">
    <location>
        <begin position="45"/>
        <end position="65"/>
    </location>
</feature>
<protein>
    <submittedName>
        <fullName evidence="3">Uncharacterized protein LOC109579421</fullName>
    </submittedName>
</protein>
<proteinExistence type="predicted"/>
<dbReference type="AlphaFoldDB" id="A0A6J0RG69"/>
<keyword evidence="1" id="KW-1133">Transmembrane helix</keyword>
<organism evidence="2 3">
    <name type="scientific">Bactrocera dorsalis</name>
    <name type="common">Oriental fruit fly</name>
    <name type="synonym">Dacus dorsalis</name>
    <dbReference type="NCBI Taxonomy" id="27457"/>
    <lineage>
        <taxon>Eukaryota</taxon>
        <taxon>Metazoa</taxon>
        <taxon>Ecdysozoa</taxon>
        <taxon>Arthropoda</taxon>
        <taxon>Hexapoda</taxon>
        <taxon>Insecta</taxon>
        <taxon>Pterygota</taxon>
        <taxon>Neoptera</taxon>
        <taxon>Endopterygota</taxon>
        <taxon>Diptera</taxon>
        <taxon>Brachycera</taxon>
        <taxon>Muscomorpha</taxon>
        <taxon>Tephritoidea</taxon>
        <taxon>Tephritidae</taxon>
        <taxon>Bactrocera</taxon>
        <taxon>Bactrocera</taxon>
    </lineage>
</organism>
<evidence type="ECO:0000313" key="3">
    <source>
        <dbReference type="RefSeq" id="XP_019845137.2"/>
    </source>
</evidence>
<dbReference type="PANTHER" id="PTHR36692">
    <property type="entry name" value="PROTEIN SNAKESKIN"/>
    <property type="match status" value="1"/>
</dbReference>
<feature type="transmembrane region" description="Helical" evidence="1">
    <location>
        <begin position="12"/>
        <end position="33"/>
    </location>
</feature>
<name>A0A6J0RG69_BACDO</name>
<dbReference type="InterPro" id="IPR038976">
    <property type="entry name" value="Ssk"/>
</dbReference>
<dbReference type="KEGG" id="bdr:109579421"/>
<dbReference type="PANTHER" id="PTHR36692:SF2">
    <property type="entry name" value="GEO12064P1"/>
    <property type="match status" value="1"/>
</dbReference>
<keyword evidence="1" id="KW-0472">Membrane</keyword>
<keyword evidence="2" id="KW-1185">Reference proteome</keyword>
<dbReference type="Proteomes" id="UP001652620">
    <property type="component" value="Chromosome 4"/>
</dbReference>
<dbReference type="GO" id="GO:0005886">
    <property type="term" value="C:plasma membrane"/>
    <property type="evidence" value="ECO:0007669"/>
    <property type="project" value="TreeGrafter"/>
</dbReference>
<keyword evidence="1" id="KW-0812">Transmembrane</keyword>
<dbReference type="InParanoid" id="A0A6J0RG69"/>